<feature type="compositionally biased region" description="Polar residues" evidence="1">
    <location>
        <begin position="300"/>
        <end position="311"/>
    </location>
</feature>
<feature type="region of interest" description="Disordered" evidence="1">
    <location>
        <begin position="216"/>
        <end position="237"/>
    </location>
</feature>
<keyword evidence="3" id="KW-0732">Signal</keyword>
<dbReference type="Proteomes" id="UP000225706">
    <property type="component" value="Unassembled WGS sequence"/>
</dbReference>
<evidence type="ECO:0000313" key="5">
    <source>
        <dbReference type="Proteomes" id="UP000225706"/>
    </source>
</evidence>
<keyword evidence="5" id="KW-1185">Reference proteome</keyword>
<reference evidence="5" key="1">
    <citation type="journal article" date="2017" name="bioRxiv">
        <title>Comparative analysis of the genomes of Stylophora pistillata and Acropora digitifera provides evidence for extensive differences between species of corals.</title>
        <authorList>
            <person name="Voolstra C.R."/>
            <person name="Li Y."/>
            <person name="Liew Y.J."/>
            <person name="Baumgarten S."/>
            <person name="Zoccola D."/>
            <person name="Flot J.-F."/>
            <person name="Tambutte S."/>
            <person name="Allemand D."/>
            <person name="Aranda M."/>
        </authorList>
    </citation>
    <scope>NUCLEOTIDE SEQUENCE [LARGE SCALE GENOMIC DNA]</scope>
</reference>
<feature type="chain" id="PRO_5013106597" evidence="3">
    <location>
        <begin position="19"/>
        <end position="385"/>
    </location>
</feature>
<evidence type="ECO:0000256" key="3">
    <source>
        <dbReference type="SAM" id="SignalP"/>
    </source>
</evidence>
<keyword evidence="2" id="KW-0812">Transmembrane</keyword>
<feature type="transmembrane region" description="Helical" evidence="2">
    <location>
        <begin position="113"/>
        <end position="135"/>
    </location>
</feature>
<feature type="region of interest" description="Disordered" evidence="1">
    <location>
        <begin position="328"/>
        <end position="385"/>
    </location>
</feature>
<dbReference type="AlphaFoldDB" id="A0A2B4RPL4"/>
<protein>
    <submittedName>
        <fullName evidence="4">Uncharacterized protein</fullName>
    </submittedName>
</protein>
<evidence type="ECO:0000256" key="2">
    <source>
        <dbReference type="SAM" id="Phobius"/>
    </source>
</evidence>
<feature type="compositionally biased region" description="Pro residues" evidence="1">
    <location>
        <begin position="336"/>
        <end position="350"/>
    </location>
</feature>
<evidence type="ECO:0000313" key="4">
    <source>
        <dbReference type="EMBL" id="PFX19126.1"/>
    </source>
</evidence>
<feature type="signal peptide" evidence="3">
    <location>
        <begin position="1"/>
        <end position="18"/>
    </location>
</feature>
<sequence length="385" mass="42057">MHICLVLLGLVLISIACGVSERCYEDRDCSGYNNEEVCCTPGFCKLKKFCERCFGDQDCSSGKRCQADGLCHEPNSNNYYCDGRSTGCLEGRVCVEGKCVSTTSRPPLMGTRMIGTVIIVFVSVVLLIFIIYCLYKRDKKRIRDRVLASRNAWRTTVESRESEATAATSVVTEVDMQTAGGGVSNGGFVIDLEQASAPLPPDAPPPYSSLEFLQQRDDGEDTEQPPPTYDEAVGNPGHSCYNGRCERDYDYGDSGGSFWSGSRMIGIIFFVAVTTVLSCLYHMCKRARKQPVHAPPPMQNARTTSGPSANEATHVEMHSGSAFSHNNTVIDVDENCPPPPPLPADGPPPYSSLELQRQGNNEDEPELPPPPSYDEAVRNSTRGLV</sequence>
<organism evidence="4 5">
    <name type="scientific">Stylophora pistillata</name>
    <name type="common">Smooth cauliflower coral</name>
    <dbReference type="NCBI Taxonomy" id="50429"/>
    <lineage>
        <taxon>Eukaryota</taxon>
        <taxon>Metazoa</taxon>
        <taxon>Cnidaria</taxon>
        <taxon>Anthozoa</taxon>
        <taxon>Hexacorallia</taxon>
        <taxon>Scleractinia</taxon>
        <taxon>Astrocoeniina</taxon>
        <taxon>Pocilloporidae</taxon>
        <taxon>Stylophora</taxon>
    </lineage>
</organism>
<feature type="transmembrane region" description="Helical" evidence="2">
    <location>
        <begin position="264"/>
        <end position="283"/>
    </location>
</feature>
<evidence type="ECO:0000256" key="1">
    <source>
        <dbReference type="SAM" id="MobiDB-lite"/>
    </source>
</evidence>
<name>A0A2B4RPL4_STYPI</name>
<feature type="region of interest" description="Disordered" evidence="1">
    <location>
        <begin position="290"/>
        <end position="311"/>
    </location>
</feature>
<dbReference type="EMBL" id="LSMT01000376">
    <property type="protein sequence ID" value="PFX19126.1"/>
    <property type="molecule type" value="Genomic_DNA"/>
</dbReference>
<keyword evidence="2" id="KW-0472">Membrane</keyword>
<comment type="caution">
    <text evidence="4">The sequence shown here is derived from an EMBL/GenBank/DDBJ whole genome shotgun (WGS) entry which is preliminary data.</text>
</comment>
<keyword evidence="2" id="KW-1133">Transmembrane helix</keyword>
<proteinExistence type="predicted"/>
<accession>A0A2B4RPL4</accession>
<gene>
    <name evidence="4" type="ORF">AWC38_SpisGene16474</name>
</gene>